<evidence type="ECO:0000313" key="2">
    <source>
        <dbReference type="Proteomes" id="UP000017559"/>
    </source>
</evidence>
<accession>V2XHD9</accession>
<evidence type="ECO:0000313" key="1">
    <source>
        <dbReference type="EMBL" id="ESK93112.1"/>
    </source>
</evidence>
<keyword evidence="2" id="KW-1185">Reference proteome</keyword>
<dbReference type="Proteomes" id="UP000017559">
    <property type="component" value="Unassembled WGS sequence"/>
</dbReference>
<dbReference type="KEGG" id="mrr:Moror_8835"/>
<name>V2XHD9_MONRO</name>
<gene>
    <name evidence="1" type="ORF">Moror_8835</name>
</gene>
<dbReference type="HOGENOM" id="CLU_2441357_0_0_1"/>
<protein>
    <submittedName>
        <fullName evidence="1">Uncharacterized protein</fullName>
    </submittedName>
</protein>
<comment type="caution">
    <text evidence="1">The sequence shown here is derived from an EMBL/GenBank/DDBJ whole genome shotgun (WGS) entry which is preliminary data.</text>
</comment>
<dbReference type="AlphaFoldDB" id="V2XHD9"/>
<proteinExistence type="predicted"/>
<sequence>MDGHCNQSHSAPLGEVVDRSRGMAWGMRLRVKREYVDPRYMKWRWGVSQQQVRKECLMAEVVEESANGGTEVEDVVGWKMMRVCEDFAAA</sequence>
<reference evidence="1 2" key="1">
    <citation type="journal article" date="2014" name="BMC Genomics">
        <title>Genome and secretome analysis of the hemibiotrophic fungal pathogen, Moniliophthora roreri, which causes frosty pod rot disease of cacao: mechanisms of the biotrophic and necrotrophic phases.</title>
        <authorList>
            <person name="Meinhardt L.W."/>
            <person name="Costa G.G.L."/>
            <person name="Thomazella D.P.T."/>
            <person name="Teixeira P.J.P.L."/>
            <person name="Carazzolle M.F."/>
            <person name="Schuster S.C."/>
            <person name="Carlson J.E."/>
            <person name="Guiltinan M.J."/>
            <person name="Mieczkowski P."/>
            <person name="Farmer A."/>
            <person name="Ramaraj T."/>
            <person name="Crozier J."/>
            <person name="Davis R.E."/>
            <person name="Shao J."/>
            <person name="Melnick R.L."/>
            <person name="Pereira G.A.G."/>
            <person name="Bailey B.A."/>
        </authorList>
    </citation>
    <scope>NUCLEOTIDE SEQUENCE [LARGE SCALE GENOMIC DNA]</scope>
    <source>
        <strain evidence="1 2">MCA 2997</strain>
    </source>
</reference>
<organism evidence="1 2">
    <name type="scientific">Moniliophthora roreri (strain MCA 2997)</name>
    <name type="common">Cocoa frosty pod rot fungus</name>
    <name type="synonym">Crinipellis roreri</name>
    <dbReference type="NCBI Taxonomy" id="1381753"/>
    <lineage>
        <taxon>Eukaryota</taxon>
        <taxon>Fungi</taxon>
        <taxon>Dikarya</taxon>
        <taxon>Basidiomycota</taxon>
        <taxon>Agaricomycotina</taxon>
        <taxon>Agaricomycetes</taxon>
        <taxon>Agaricomycetidae</taxon>
        <taxon>Agaricales</taxon>
        <taxon>Marasmiineae</taxon>
        <taxon>Marasmiaceae</taxon>
        <taxon>Moniliophthora</taxon>
    </lineage>
</organism>
<dbReference type="EMBL" id="AWSO01000225">
    <property type="protein sequence ID" value="ESK93112.1"/>
    <property type="molecule type" value="Genomic_DNA"/>
</dbReference>